<accession>A0ABS7ZIZ3</accession>
<protein>
    <submittedName>
        <fullName evidence="1">Uncharacterized protein</fullName>
    </submittedName>
</protein>
<dbReference type="Proteomes" id="UP001319870">
    <property type="component" value="Unassembled WGS sequence"/>
</dbReference>
<evidence type="ECO:0000313" key="2">
    <source>
        <dbReference type="Proteomes" id="UP001319870"/>
    </source>
</evidence>
<dbReference type="RefSeq" id="WP_225566733.1">
    <property type="nucleotide sequence ID" value="NZ_JAIXCQ010000015.1"/>
</dbReference>
<evidence type="ECO:0000313" key="1">
    <source>
        <dbReference type="EMBL" id="MCA5895000.1"/>
    </source>
</evidence>
<gene>
    <name evidence="1" type="ORF">LEP48_16850</name>
</gene>
<comment type="caution">
    <text evidence="1">The sequence shown here is derived from an EMBL/GenBank/DDBJ whole genome shotgun (WGS) entry which is preliminary data.</text>
</comment>
<keyword evidence="2" id="KW-1185">Reference proteome</keyword>
<organism evidence="1 2">
    <name type="scientific">Isoptericola luteus</name>
    <dbReference type="NCBI Taxonomy" id="2879484"/>
    <lineage>
        <taxon>Bacteria</taxon>
        <taxon>Bacillati</taxon>
        <taxon>Actinomycetota</taxon>
        <taxon>Actinomycetes</taxon>
        <taxon>Micrococcales</taxon>
        <taxon>Promicromonosporaceae</taxon>
        <taxon>Isoptericola</taxon>
    </lineage>
</organism>
<reference evidence="1 2" key="1">
    <citation type="submission" date="2021-09" db="EMBL/GenBank/DDBJ databases">
        <title>Isoptericola luteus sp. nov., a novel bacterium isolated from Harbin, the capital city of Heilongjiang province.</title>
        <authorList>
            <person name="Li J."/>
        </authorList>
    </citation>
    <scope>NUCLEOTIDE SEQUENCE [LARGE SCALE GENOMIC DNA]</scope>
    <source>
        <strain evidence="1 2">NEAU-Y5</strain>
    </source>
</reference>
<dbReference type="EMBL" id="JAIXCQ010000015">
    <property type="protein sequence ID" value="MCA5895000.1"/>
    <property type="molecule type" value="Genomic_DNA"/>
</dbReference>
<proteinExistence type="predicted"/>
<name>A0ABS7ZIZ3_9MICO</name>
<sequence>MPALERPLDPMNPVILNDGIVFKIPVGSARADDRAHVRRDGISVDDERDLLGR</sequence>